<dbReference type="FunFam" id="3.30.70.870:FF:000001">
    <property type="entry name" value="Elongation factor G"/>
    <property type="match status" value="1"/>
</dbReference>
<dbReference type="Gene3D" id="3.30.70.870">
    <property type="entry name" value="Elongation Factor G (Translational Gtpase), domain 3"/>
    <property type="match status" value="1"/>
</dbReference>
<dbReference type="GO" id="GO:0003746">
    <property type="term" value="F:translation elongation factor activity"/>
    <property type="evidence" value="ECO:0007669"/>
    <property type="project" value="UniProtKB-UniRule"/>
</dbReference>
<protein>
    <recommendedName>
        <fullName evidence="2 8">Elongation factor G</fullName>
        <shortName evidence="8">EF-G</shortName>
    </recommendedName>
</protein>
<comment type="similarity">
    <text evidence="1 8">Belongs to the TRAFAC class translation factor GTPase superfamily. Classic translation factor GTPase family. EF-G/EF-2 subfamily.</text>
</comment>
<dbReference type="Gene3D" id="2.40.30.10">
    <property type="entry name" value="Translation factors"/>
    <property type="match status" value="1"/>
</dbReference>
<dbReference type="FunFam" id="2.40.30.10:FF:000006">
    <property type="entry name" value="Elongation factor G"/>
    <property type="match status" value="1"/>
</dbReference>
<dbReference type="InterPro" id="IPR031157">
    <property type="entry name" value="G_TR_CS"/>
</dbReference>
<dbReference type="SUPFAM" id="SSF50447">
    <property type="entry name" value="Translation proteins"/>
    <property type="match status" value="1"/>
</dbReference>
<dbReference type="OrthoDB" id="9802948at2"/>
<dbReference type="GO" id="GO:0005737">
    <property type="term" value="C:cytoplasm"/>
    <property type="evidence" value="ECO:0007669"/>
    <property type="project" value="UniProtKB-SubCell"/>
</dbReference>
<dbReference type="EMBL" id="QJTE01000002">
    <property type="protein sequence ID" value="PYE85040.1"/>
    <property type="molecule type" value="Genomic_DNA"/>
</dbReference>
<dbReference type="CDD" id="cd01886">
    <property type="entry name" value="EF-G"/>
    <property type="match status" value="1"/>
</dbReference>
<proteinExistence type="inferred from homology"/>
<evidence type="ECO:0000256" key="1">
    <source>
        <dbReference type="ARBA" id="ARBA00005870"/>
    </source>
</evidence>
<dbReference type="Pfam" id="PF00679">
    <property type="entry name" value="EFG_C"/>
    <property type="match status" value="1"/>
</dbReference>
<name>A0A318ST77_9RHOB</name>
<dbReference type="InterPro" id="IPR047872">
    <property type="entry name" value="EFG_IV"/>
</dbReference>
<feature type="binding site" evidence="8">
    <location>
        <begin position="148"/>
        <end position="151"/>
    </location>
    <ligand>
        <name>GTP</name>
        <dbReference type="ChEBI" id="CHEBI:37565"/>
    </ligand>
</feature>
<keyword evidence="6 8" id="KW-0342">GTP-binding</keyword>
<dbReference type="SUPFAM" id="SSF54980">
    <property type="entry name" value="EF-G C-terminal domain-like"/>
    <property type="match status" value="2"/>
</dbReference>
<dbReference type="GO" id="GO:0005525">
    <property type="term" value="F:GTP binding"/>
    <property type="evidence" value="ECO:0007669"/>
    <property type="project" value="UniProtKB-UniRule"/>
</dbReference>
<dbReference type="InterPro" id="IPR027417">
    <property type="entry name" value="P-loop_NTPase"/>
</dbReference>
<dbReference type="PROSITE" id="PS00301">
    <property type="entry name" value="G_TR_1"/>
    <property type="match status" value="1"/>
</dbReference>
<comment type="function">
    <text evidence="7 8">Catalyzes the GTP-dependent ribosomal translocation step during translation elongation. During this step, the ribosome changes from the pre-translocational (PRE) to the post-translocational (POST) state as the newly formed A-site-bound peptidyl-tRNA and P-site-bound deacylated tRNA move to the P and E sites, respectively. Catalyzes the coordinated movement of the two tRNA molecules, the mRNA and conformational changes in the ribosome.</text>
</comment>
<evidence type="ECO:0000256" key="7">
    <source>
        <dbReference type="ARBA" id="ARBA00024731"/>
    </source>
</evidence>
<dbReference type="InterPro" id="IPR005225">
    <property type="entry name" value="Small_GTP-bd"/>
</dbReference>
<reference evidence="10 11" key="1">
    <citation type="submission" date="2018-06" db="EMBL/GenBank/DDBJ databases">
        <title>Genomic Encyclopedia of Type Strains, Phase III (KMG-III): the genomes of soil and plant-associated and newly described type strains.</title>
        <authorList>
            <person name="Whitman W."/>
        </authorList>
    </citation>
    <scope>NUCLEOTIDE SEQUENCE [LARGE SCALE GENOMIC DNA]</scope>
    <source>
        <strain evidence="10 11">CECT 9025</strain>
    </source>
</reference>
<dbReference type="SUPFAM" id="SSF52540">
    <property type="entry name" value="P-loop containing nucleoside triphosphate hydrolases"/>
    <property type="match status" value="1"/>
</dbReference>
<dbReference type="Gene3D" id="3.30.230.10">
    <property type="match status" value="1"/>
</dbReference>
<evidence type="ECO:0000256" key="5">
    <source>
        <dbReference type="ARBA" id="ARBA00022917"/>
    </source>
</evidence>
<dbReference type="SUPFAM" id="SSF54211">
    <property type="entry name" value="Ribosomal protein S5 domain 2-like"/>
    <property type="match status" value="1"/>
</dbReference>
<dbReference type="PRINTS" id="PR00315">
    <property type="entry name" value="ELONGATNFCT"/>
</dbReference>
<dbReference type="InterPro" id="IPR009000">
    <property type="entry name" value="Transl_B-barrel_sf"/>
</dbReference>
<comment type="subcellular location">
    <subcellularLocation>
        <location evidence="8">Cytoplasm</location>
    </subcellularLocation>
</comment>
<dbReference type="Proteomes" id="UP000248311">
    <property type="component" value="Unassembled WGS sequence"/>
</dbReference>
<evidence type="ECO:0000256" key="2">
    <source>
        <dbReference type="ARBA" id="ARBA00017872"/>
    </source>
</evidence>
<dbReference type="CDD" id="cd03713">
    <property type="entry name" value="EFG_mtEFG_C"/>
    <property type="match status" value="1"/>
</dbReference>
<feature type="binding site" evidence="8">
    <location>
        <begin position="17"/>
        <end position="24"/>
    </location>
    <ligand>
        <name>GTP</name>
        <dbReference type="ChEBI" id="CHEBI:37565"/>
    </ligand>
</feature>
<dbReference type="Pfam" id="PF14492">
    <property type="entry name" value="EFG_III"/>
    <property type="match status" value="1"/>
</dbReference>
<dbReference type="Pfam" id="PF03764">
    <property type="entry name" value="EFG_IV"/>
    <property type="match status" value="1"/>
</dbReference>
<dbReference type="PANTHER" id="PTHR43261:SF1">
    <property type="entry name" value="RIBOSOME-RELEASING FACTOR 2, MITOCHONDRIAL"/>
    <property type="match status" value="1"/>
</dbReference>
<evidence type="ECO:0000256" key="8">
    <source>
        <dbReference type="HAMAP-Rule" id="MF_00054"/>
    </source>
</evidence>
<dbReference type="Gene3D" id="3.40.50.300">
    <property type="entry name" value="P-loop containing nucleotide triphosphate hydrolases"/>
    <property type="match status" value="1"/>
</dbReference>
<evidence type="ECO:0000259" key="9">
    <source>
        <dbReference type="PROSITE" id="PS51722"/>
    </source>
</evidence>
<dbReference type="InterPro" id="IPR000640">
    <property type="entry name" value="EFG_V-like"/>
</dbReference>
<dbReference type="InterPro" id="IPR014721">
    <property type="entry name" value="Ribsml_uS5_D2-typ_fold_subgr"/>
</dbReference>
<dbReference type="FunFam" id="3.40.50.300:FF:000029">
    <property type="entry name" value="Elongation factor G"/>
    <property type="match status" value="1"/>
</dbReference>
<dbReference type="InterPro" id="IPR035647">
    <property type="entry name" value="EFG_III/V"/>
</dbReference>
<dbReference type="PANTHER" id="PTHR43261">
    <property type="entry name" value="TRANSLATION ELONGATION FACTOR G-RELATED"/>
    <property type="match status" value="1"/>
</dbReference>
<feature type="binding site" evidence="8">
    <location>
        <begin position="94"/>
        <end position="98"/>
    </location>
    <ligand>
        <name>GTP</name>
        <dbReference type="ChEBI" id="CHEBI:37565"/>
    </ligand>
</feature>
<dbReference type="SMART" id="SM00889">
    <property type="entry name" value="EFG_IV"/>
    <property type="match status" value="1"/>
</dbReference>
<dbReference type="InterPro" id="IPR000795">
    <property type="entry name" value="T_Tr_GTP-bd_dom"/>
</dbReference>
<dbReference type="InterPro" id="IPR020568">
    <property type="entry name" value="Ribosomal_Su5_D2-typ_SF"/>
</dbReference>
<keyword evidence="4 8" id="KW-0251">Elongation factor</keyword>
<gene>
    <name evidence="8" type="primary">fusA</name>
    <name evidence="10" type="ORF">DFP88_102846</name>
</gene>
<dbReference type="Gene3D" id="3.30.70.240">
    <property type="match status" value="1"/>
</dbReference>
<dbReference type="CDD" id="cd01434">
    <property type="entry name" value="EFG_mtEFG1_IV"/>
    <property type="match status" value="1"/>
</dbReference>
<dbReference type="FunFam" id="3.30.70.240:FF:000001">
    <property type="entry name" value="Elongation factor G"/>
    <property type="match status" value="1"/>
</dbReference>
<keyword evidence="5 8" id="KW-0648">Protein biosynthesis</keyword>
<evidence type="ECO:0000313" key="11">
    <source>
        <dbReference type="Proteomes" id="UP000248311"/>
    </source>
</evidence>
<evidence type="ECO:0000256" key="3">
    <source>
        <dbReference type="ARBA" id="ARBA00022741"/>
    </source>
</evidence>
<dbReference type="FunFam" id="3.30.230.10:FF:000003">
    <property type="entry name" value="Elongation factor G"/>
    <property type="match status" value="1"/>
</dbReference>
<dbReference type="InterPro" id="IPR053905">
    <property type="entry name" value="EF-G-like_DII"/>
</dbReference>
<evidence type="ECO:0000313" key="10">
    <source>
        <dbReference type="EMBL" id="PYE85040.1"/>
    </source>
</evidence>
<keyword evidence="3 8" id="KW-0547">Nucleotide-binding</keyword>
<dbReference type="CDD" id="cd04088">
    <property type="entry name" value="EFG_mtEFG_II"/>
    <property type="match status" value="1"/>
</dbReference>
<organism evidence="10 11">
    <name type="scientific">Pseudoroseicyclus aestuarii</name>
    <dbReference type="NCBI Taxonomy" id="1795041"/>
    <lineage>
        <taxon>Bacteria</taxon>
        <taxon>Pseudomonadati</taxon>
        <taxon>Pseudomonadota</taxon>
        <taxon>Alphaproteobacteria</taxon>
        <taxon>Rhodobacterales</taxon>
        <taxon>Paracoccaceae</taxon>
        <taxon>Pseudoroseicyclus</taxon>
    </lineage>
</organism>
<dbReference type="GO" id="GO:0097216">
    <property type="term" value="F:guanosine tetraphosphate binding"/>
    <property type="evidence" value="ECO:0007669"/>
    <property type="project" value="UniProtKB-ARBA"/>
</dbReference>
<dbReference type="NCBIfam" id="TIGR00484">
    <property type="entry name" value="EF-G"/>
    <property type="match status" value="1"/>
</dbReference>
<dbReference type="Pfam" id="PF22042">
    <property type="entry name" value="EF-G_D2"/>
    <property type="match status" value="1"/>
</dbReference>
<evidence type="ECO:0000256" key="6">
    <source>
        <dbReference type="ARBA" id="ARBA00023134"/>
    </source>
</evidence>
<evidence type="ECO:0000256" key="4">
    <source>
        <dbReference type="ARBA" id="ARBA00022768"/>
    </source>
</evidence>
<feature type="domain" description="Tr-type G" evidence="9">
    <location>
        <begin position="8"/>
        <end position="296"/>
    </location>
</feature>
<dbReference type="InterPro" id="IPR035649">
    <property type="entry name" value="EFG_V"/>
</dbReference>
<dbReference type="InterPro" id="IPR005517">
    <property type="entry name" value="Transl_elong_EFG/EF2_IV"/>
</dbReference>
<keyword evidence="8" id="KW-0963">Cytoplasm</keyword>
<dbReference type="HAMAP" id="MF_00054_B">
    <property type="entry name" value="EF_G_EF_2_B"/>
    <property type="match status" value="1"/>
</dbReference>
<dbReference type="SMART" id="SM00838">
    <property type="entry name" value="EFG_C"/>
    <property type="match status" value="1"/>
</dbReference>
<dbReference type="NCBIfam" id="NF009381">
    <property type="entry name" value="PRK12740.1-5"/>
    <property type="match status" value="1"/>
</dbReference>
<dbReference type="PROSITE" id="PS51722">
    <property type="entry name" value="G_TR_2"/>
    <property type="match status" value="1"/>
</dbReference>
<accession>A0A318ST77</accession>
<dbReference type="AlphaFoldDB" id="A0A318ST77"/>
<dbReference type="CDD" id="cd16262">
    <property type="entry name" value="EFG_III"/>
    <property type="match status" value="1"/>
</dbReference>
<sequence length="707" mass="78498">MARDYPLQRYRNFGIMAHIDAGKTTTTERILFYTGRSHKIGEVHDGAATMDWMEQEQERGITITSAATTTFWQRQEDPTVEGTSDTKYRFNIIDTPGHVDFTIEVERSLAVLDGAICLLDANAGVEPQTETVWRQADRYKVPRIVFVNKMDKIGADFFNCVKMIRERTGANPVPIALPIGAEDHLEGIINLVTMEEWVWQGEDLGASWVRQPIRAELKDLADEWRATLVENAVEQDDTAMEAYLEGQEPDTDTLRDLIRKGTLNLSFVPVAAGSAFKNKGVQPLLNFVIDYLPSPLDVPPYMGFSPDDETETRNIERRAGDEEPFAGLAFKIMNDPFVGSLTFTRVYSGVLSKGDSIINSTKGRRERIGRMMMMHSNSREEIEWAGSGDIIALAGLKETTTGDTLCDPNKQVVLETMTFPDPVIEIAVEPKTKADQEKMSAGLQRLAAEDPSFRVETDLESGQTIMKGMGELHLDILVDRLKREFKVEANIGAPQVAYRETIGHEIEHTYTHKKQSGGSGQFAEVKLVISPTEPGEGYSFESKIVGGSVPKEYIPGVEKGIKSVMDSGPLAGFPVIDFKVALIDGKFHDVDSSVLAFEIASRMAMREGLRKAGAQLLEPIMKVEVTTPEEYTGGVIGDLTSRRGQVQGQDSRGNAIAIEAFVPLANMFGYINTLRSMTSGRAQFTMQFDHYEPVPQNISEEIQKKFA</sequence>
<keyword evidence="11" id="KW-1185">Reference proteome</keyword>
<dbReference type="RefSeq" id="WP_110814061.1">
    <property type="nucleotide sequence ID" value="NZ_QJTE01000002.1"/>
</dbReference>
<dbReference type="NCBIfam" id="TIGR00231">
    <property type="entry name" value="small_GTP"/>
    <property type="match status" value="1"/>
</dbReference>
<dbReference type="Pfam" id="PF00009">
    <property type="entry name" value="GTP_EFTU"/>
    <property type="match status" value="1"/>
</dbReference>
<dbReference type="InterPro" id="IPR004540">
    <property type="entry name" value="Transl_elong_EFG/EF2"/>
</dbReference>
<dbReference type="GO" id="GO:0032790">
    <property type="term" value="P:ribosome disassembly"/>
    <property type="evidence" value="ECO:0007669"/>
    <property type="project" value="TreeGrafter"/>
</dbReference>
<dbReference type="InterPro" id="IPR041095">
    <property type="entry name" value="EFG_II"/>
</dbReference>
<dbReference type="InterPro" id="IPR009022">
    <property type="entry name" value="EFG_III"/>
</dbReference>
<dbReference type="GO" id="GO:0003924">
    <property type="term" value="F:GTPase activity"/>
    <property type="evidence" value="ECO:0007669"/>
    <property type="project" value="InterPro"/>
</dbReference>
<comment type="caution">
    <text evidence="10">The sequence shown here is derived from an EMBL/GenBank/DDBJ whole genome shotgun (WGS) entry which is preliminary data.</text>
</comment>